<dbReference type="PROSITE" id="PS00840">
    <property type="entry name" value="SUMT_2"/>
    <property type="match status" value="1"/>
</dbReference>
<proteinExistence type="inferred from homology"/>
<keyword evidence="3 8" id="KW-0489">Methyltransferase</keyword>
<dbReference type="PROSITE" id="PS00839">
    <property type="entry name" value="SUMT_1"/>
    <property type="match status" value="1"/>
</dbReference>
<dbReference type="EMBL" id="JACEFB010000001">
    <property type="protein sequence ID" value="MBA2225205.1"/>
    <property type="molecule type" value="Genomic_DNA"/>
</dbReference>
<name>A0A7V8VC93_9BACT</name>
<dbReference type="InterPro" id="IPR006366">
    <property type="entry name" value="CobA/CysG_C"/>
</dbReference>
<evidence type="ECO:0000256" key="7">
    <source>
        <dbReference type="ARBA" id="ARBA00025705"/>
    </source>
</evidence>
<dbReference type="InterPro" id="IPR050161">
    <property type="entry name" value="Siro_Cobalamin_biosynth"/>
</dbReference>
<evidence type="ECO:0000256" key="6">
    <source>
        <dbReference type="ARBA" id="ARBA00023244"/>
    </source>
</evidence>
<dbReference type="GO" id="GO:0019354">
    <property type="term" value="P:siroheme biosynthetic process"/>
    <property type="evidence" value="ECO:0007669"/>
    <property type="project" value="InterPro"/>
</dbReference>
<dbReference type="PANTHER" id="PTHR45790:SF3">
    <property type="entry name" value="S-ADENOSYL-L-METHIONINE-DEPENDENT UROPORPHYRINOGEN III METHYLTRANSFERASE, CHLOROPLASTIC"/>
    <property type="match status" value="1"/>
</dbReference>
<keyword evidence="4 8" id="KW-0808">Transferase</keyword>
<dbReference type="AlphaFoldDB" id="A0A7V8VC93"/>
<protein>
    <recommendedName>
        <fullName evidence="2">uroporphyrinogen-III C-methyltransferase</fullName>
        <ecNumber evidence="2">2.1.1.107</ecNumber>
    </recommendedName>
</protein>
<dbReference type="InterPro" id="IPR014777">
    <property type="entry name" value="4pyrrole_Mease_sub1"/>
</dbReference>
<dbReference type="FunFam" id="3.40.1010.10:FF:000001">
    <property type="entry name" value="Siroheme synthase"/>
    <property type="match status" value="1"/>
</dbReference>
<dbReference type="RefSeq" id="WP_194536588.1">
    <property type="nucleotide sequence ID" value="NZ_JACEFB010000001.1"/>
</dbReference>
<dbReference type="GO" id="GO:0004851">
    <property type="term" value="F:uroporphyrin-III C-methyltransferase activity"/>
    <property type="evidence" value="ECO:0007669"/>
    <property type="project" value="UniProtKB-EC"/>
</dbReference>
<sequence length="260" mass="27624">MKAAQAGWVYLVGAGPGAADLITVRGLRILRTADVVLHDALIPRELLEEARPDAEILSVGKRGYCLGSTRQEAIQEALIRLARSGRSVCRLKGGDPYVFGRGGEEAEALAQAGVPFEVVPGITAATGACAAAQIPLTHRAVGPAVVLATGHHDPEGPDCKLDWDALARLGNVIFYMASRYRTAIARRLIEHGLPPTTAAAVIEKATTPEQRIVVATLAEIADDLTLPGEVGPSLFLVGECVRHRQGLYRPWESFAEVTAP</sequence>
<evidence type="ECO:0000256" key="8">
    <source>
        <dbReference type="RuleBase" id="RU003960"/>
    </source>
</evidence>
<evidence type="ECO:0000256" key="3">
    <source>
        <dbReference type="ARBA" id="ARBA00022603"/>
    </source>
</evidence>
<evidence type="ECO:0000259" key="9">
    <source>
        <dbReference type="Pfam" id="PF00590"/>
    </source>
</evidence>
<dbReference type="InterPro" id="IPR003043">
    <property type="entry name" value="Uropor_MeTrfase_CS"/>
</dbReference>
<dbReference type="Pfam" id="PF00590">
    <property type="entry name" value="TP_methylase"/>
    <property type="match status" value="1"/>
</dbReference>
<dbReference type="NCBIfam" id="TIGR01469">
    <property type="entry name" value="cobA_cysG_Cterm"/>
    <property type="match status" value="1"/>
</dbReference>
<dbReference type="EC" id="2.1.1.107" evidence="2"/>
<dbReference type="Proteomes" id="UP000542342">
    <property type="component" value="Unassembled WGS sequence"/>
</dbReference>
<organism evidence="10 11">
    <name type="scientific">Thermogemmata fonticola</name>
    <dbReference type="NCBI Taxonomy" id="2755323"/>
    <lineage>
        <taxon>Bacteria</taxon>
        <taxon>Pseudomonadati</taxon>
        <taxon>Planctomycetota</taxon>
        <taxon>Planctomycetia</taxon>
        <taxon>Gemmatales</taxon>
        <taxon>Gemmataceae</taxon>
        <taxon>Thermogemmata</taxon>
    </lineage>
</organism>
<reference evidence="10 11" key="1">
    <citation type="submission" date="2020-07" db="EMBL/GenBank/DDBJ databases">
        <title>Thermogemmata thermophila gen. nov., sp. nov., a novel moderate thermophilic planctomycete from a Kamchatka hot spring.</title>
        <authorList>
            <person name="Elcheninov A.G."/>
            <person name="Podosokorskaya O.A."/>
            <person name="Kovaleva O.L."/>
            <person name="Novikov A."/>
            <person name="Bonch-Osmolovskaya E.A."/>
            <person name="Toshchakov S.V."/>
            <person name="Kublanov I.V."/>
        </authorList>
    </citation>
    <scope>NUCLEOTIDE SEQUENCE [LARGE SCALE GENOMIC DNA]</scope>
    <source>
        <strain evidence="10 11">2918</strain>
    </source>
</reference>
<gene>
    <name evidence="10" type="primary">cobA</name>
    <name evidence="10" type="ORF">H0921_03410</name>
</gene>
<feature type="domain" description="Tetrapyrrole methylase" evidence="9">
    <location>
        <begin position="9"/>
        <end position="221"/>
    </location>
</feature>
<evidence type="ECO:0000313" key="10">
    <source>
        <dbReference type="EMBL" id="MBA2225205.1"/>
    </source>
</evidence>
<dbReference type="PANTHER" id="PTHR45790">
    <property type="entry name" value="SIROHEME SYNTHASE-RELATED"/>
    <property type="match status" value="1"/>
</dbReference>
<dbReference type="GO" id="GO:0032259">
    <property type="term" value="P:methylation"/>
    <property type="evidence" value="ECO:0007669"/>
    <property type="project" value="UniProtKB-KW"/>
</dbReference>
<comment type="pathway">
    <text evidence="7">Porphyrin-containing compound metabolism; siroheme biosynthesis; precorrin-2 from uroporphyrinogen III: step 1/1.</text>
</comment>
<evidence type="ECO:0000256" key="4">
    <source>
        <dbReference type="ARBA" id="ARBA00022679"/>
    </source>
</evidence>
<dbReference type="SUPFAM" id="SSF53790">
    <property type="entry name" value="Tetrapyrrole methylase"/>
    <property type="match status" value="1"/>
</dbReference>
<comment type="caution">
    <text evidence="10">The sequence shown here is derived from an EMBL/GenBank/DDBJ whole genome shotgun (WGS) entry which is preliminary data.</text>
</comment>
<dbReference type="InterPro" id="IPR035996">
    <property type="entry name" value="4pyrrol_Methylase_sf"/>
</dbReference>
<evidence type="ECO:0000256" key="1">
    <source>
        <dbReference type="ARBA" id="ARBA00005879"/>
    </source>
</evidence>
<dbReference type="InterPro" id="IPR014776">
    <property type="entry name" value="4pyrrole_Mease_sub2"/>
</dbReference>
<keyword evidence="11" id="KW-1185">Reference proteome</keyword>
<keyword evidence="6" id="KW-0627">Porphyrin biosynthesis</keyword>
<accession>A0A7V8VC93</accession>
<dbReference type="Gene3D" id="3.40.1010.10">
    <property type="entry name" value="Cobalt-precorrin-4 Transmethylase, Domain 1"/>
    <property type="match status" value="1"/>
</dbReference>
<dbReference type="NCBIfam" id="NF004790">
    <property type="entry name" value="PRK06136.1"/>
    <property type="match status" value="1"/>
</dbReference>
<evidence type="ECO:0000313" key="11">
    <source>
        <dbReference type="Proteomes" id="UP000542342"/>
    </source>
</evidence>
<evidence type="ECO:0000256" key="2">
    <source>
        <dbReference type="ARBA" id="ARBA00012162"/>
    </source>
</evidence>
<comment type="similarity">
    <text evidence="1 8">Belongs to the precorrin methyltransferase family.</text>
</comment>
<dbReference type="Gene3D" id="3.30.950.10">
    <property type="entry name" value="Methyltransferase, Cobalt-precorrin-4 Transmethylase, Domain 2"/>
    <property type="match status" value="1"/>
</dbReference>
<evidence type="ECO:0000256" key="5">
    <source>
        <dbReference type="ARBA" id="ARBA00022691"/>
    </source>
</evidence>
<keyword evidence="5" id="KW-0949">S-adenosyl-L-methionine</keyword>
<dbReference type="InterPro" id="IPR000878">
    <property type="entry name" value="4pyrrol_Mease"/>
</dbReference>
<dbReference type="CDD" id="cd11642">
    <property type="entry name" value="SUMT"/>
    <property type="match status" value="1"/>
</dbReference>